<dbReference type="PANTHER" id="PTHR45711">
    <property type="entry name" value="CHLORIDE CHANNEL PROTEIN"/>
    <property type="match status" value="1"/>
</dbReference>
<keyword evidence="2 9" id="KW-0813">Transport</keyword>
<dbReference type="GO" id="GO:0005794">
    <property type="term" value="C:Golgi apparatus"/>
    <property type="evidence" value="ECO:0007669"/>
    <property type="project" value="TreeGrafter"/>
</dbReference>
<evidence type="ECO:0000256" key="3">
    <source>
        <dbReference type="ARBA" id="ARBA00022692"/>
    </source>
</evidence>
<comment type="similarity">
    <text evidence="9">Belongs to the chloride channel (TC 2.A.49) family.</text>
</comment>
<evidence type="ECO:0000256" key="9">
    <source>
        <dbReference type="RuleBase" id="RU361221"/>
    </source>
</evidence>
<gene>
    <name evidence="12" type="ORF">C2G38_2238334</name>
</gene>
<dbReference type="PROSITE" id="PS51371">
    <property type="entry name" value="CBS"/>
    <property type="match status" value="1"/>
</dbReference>
<feature type="transmembrane region" description="Helical" evidence="9">
    <location>
        <begin position="449"/>
        <end position="466"/>
    </location>
</feature>
<dbReference type="Pfam" id="PF00654">
    <property type="entry name" value="Voltage_CLC"/>
    <property type="match status" value="1"/>
</dbReference>
<dbReference type="SUPFAM" id="SSF54631">
    <property type="entry name" value="CBS-domain pair"/>
    <property type="match status" value="1"/>
</dbReference>
<keyword evidence="5 9" id="KW-0406">Ion transport</keyword>
<feature type="region of interest" description="Disordered" evidence="10">
    <location>
        <begin position="1"/>
        <end position="21"/>
    </location>
</feature>
<dbReference type="PRINTS" id="PR00762">
    <property type="entry name" value="CLCHANNEL"/>
</dbReference>
<feature type="transmembrane region" description="Helical" evidence="9">
    <location>
        <begin position="362"/>
        <end position="379"/>
    </location>
</feature>
<dbReference type="InterPro" id="IPR001807">
    <property type="entry name" value="ClC"/>
</dbReference>
<accession>A0A397W8I9</accession>
<feature type="transmembrane region" description="Helical" evidence="9">
    <location>
        <begin position="612"/>
        <end position="634"/>
    </location>
</feature>
<feature type="transmembrane region" description="Helical" evidence="9">
    <location>
        <begin position="585"/>
        <end position="606"/>
    </location>
</feature>
<feature type="transmembrane region" description="Helical" evidence="9">
    <location>
        <begin position="285"/>
        <end position="305"/>
    </location>
</feature>
<feature type="transmembrane region" description="Helical" evidence="9">
    <location>
        <begin position="413"/>
        <end position="437"/>
    </location>
</feature>
<dbReference type="CDD" id="cd03684">
    <property type="entry name" value="ClC_3_like"/>
    <property type="match status" value="1"/>
</dbReference>
<keyword evidence="3 9" id="KW-0812">Transmembrane</keyword>
<dbReference type="InterPro" id="IPR014743">
    <property type="entry name" value="Cl-channel_core"/>
</dbReference>
<dbReference type="InterPro" id="IPR046342">
    <property type="entry name" value="CBS_dom_sf"/>
</dbReference>
<keyword evidence="8" id="KW-0129">CBS domain</keyword>
<feature type="transmembrane region" description="Helical" evidence="9">
    <location>
        <begin position="487"/>
        <end position="514"/>
    </location>
</feature>
<evidence type="ECO:0000256" key="8">
    <source>
        <dbReference type="PROSITE-ProRule" id="PRU00703"/>
    </source>
</evidence>
<keyword evidence="6 9" id="KW-0472">Membrane</keyword>
<feature type="transmembrane region" description="Helical" evidence="9">
    <location>
        <begin position="385"/>
        <end position="401"/>
    </location>
</feature>
<dbReference type="GO" id="GO:0005886">
    <property type="term" value="C:plasma membrane"/>
    <property type="evidence" value="ECO:0007669"/>
    <property type="project" value="TreeGrafter"/>
</dbReference>
<dbReference type="EMBL" id="QKWP01000015">
    <property type="protein sequence ID" value="RIB30332.1"/>
    <property type="molecule type" value="Genomic_DNA"/>
</dbReference>
<evidence type="ECO:0000313" key="12">
    <source>
        <dbReference type="EMBL" id="RIB30332.1"/>
    </source>
</evidence>
<evidence type="ECO:0000256" key="2">
    <source>
        <dbReference type="ARBA" id="ARBA00022448"/>
    </source>
</evidence>
<evidence type="ECO:0000256" key="1">
    <source>
        <dbReference type="ARBA" id="ARBA00004141"/>
    </source>
</evidence>
<keyword evidence="7 9" id="KW-0868">Chloride</keyword>
<feature type="transmembrane region" description="Helical" evidence="9">
    <location>
        <begin position="187"/>
        <end position="205"/>
    </location>
</feature>
<feature type="region of interest" description="Disordered" evidence="10">
    <location>
        <begin position="78"/>
        <end position="99"/>
    </location>
</feature>
<dbReference type="Gene3D" id="3.10.580.10">
    <property type="entry name" value="CBS-domain"/>
    <property type="match status" value="1"/>
</dbReference>
<dbReference type="Pfam" id="PF00571">
    <property type="entry name" value="CBS"/>
    <property type="match status" value="1"/>
</dbReference>
<feature type="domain" description="CBS" evidence="11">
    <location>
        <begin position="848"/>
        <end position="905"/>
    </location>
</feature>
<sequence>MAGENRREENLNKQNDDDIPKINVTINEPVRRPHRKTLNRFLTLPDFENGKDLDNIFETPSEDTALLSGEPFHNYGHLPAQSSLSESNHSVSGVHRPRPGFNKRHTWAASIKAIAGPVRRYTSRSGAYDDDGLAIVREGGGIRVWYDDYTTIDWIHDYVKERVRVRKLHSIRGARGKFLRLCDSSEGWILVFLIGVVTACIAGTVDSAVEWGSDLKDGYCSSNIFYNQRFCCNVTNVTKGNDSDILNFDYFRTGNDSENCTDWVNWSEAFDVHIMYNNDINLFNYFAYVFVAFCFAASAALLVKYNSLYASPSSKSSSKITTNNNTYRKKEAKLYAAGSGIPEVKTILSGFVIRGFLGIRTLWVKALTLAMVVSAGMTLGKEGPFVHIACCIGNVLSRLFTKYNKNEGKRREILSASAAAGVSVAFAAPIGGVLFSLEEVSYYFPSKTLVRSFFCAIVAAVTLKLINPFGTGKIVMFQVTYNKEWHVFEIISFLILGVVGGFLGAVLCELITLYTKNVRNRTWLKSYPIVEVIIVVIITATVNYVNKYTKMSSTDLVHFLFSECSNNESLDAGLCAYKAEDISRIILLLCAAMVSKFLTCVITFGIRVPAGIFIPSLLIGACAGRILGLIVQWLSYTYPTSPIFTTVCDPSITNDCVNPGVYAMVGAAACLAGVTRMTVSLTVIMFELTGALTYILPIMTAIMISKWVADGIVKHGIYDLLITLNDHPFLDSKAEYITTATTLELCEIDTEVIDINSRNTINDLKTKLKRLSNSGHSDSGFPIVDGSKLVGYIAANELEHAIKHVEDAEALPGSTECQFKKAEHEISIPNGHEHEHEHEHIITDFTAYTDQAPLTVSKTASLEVVLELFKKLGLRYICVVNCGDYVGVIHKKQLLVYLRNLAIKTPQD</sequence>
<dbReference type="GO" id="GO:0005769">
    <property type="term" value="C:early endosome"/>
    <property type="evidence" value="ECO:0007669"/>
    <property type="project" value="TreeGrafter"/>
</dbReference>
<keyword evidence="4 9" id="KW-1133">Transmembrane helix</keyword>
<feature type="transmembrane region" description="Helical" evidence="9">
    <location>
        <begin position="526"/>
        <end position="545"/>
    </location>
</feature>
<feature type="transmembrane region" description="Helical" evidence="9">
    <location>
        <begin position="691"/>
        <end position="709"/>
    </location>
</feature>
<dbReference type="SUPFAM" id="SSF81340">
    <property type="entry name" value="Clc chloride channel"/>
    <property type="match status" value="1"/>
</dbReference>
<dbReference type="Proteomes" id="UP000266673">
    <property type="component" value="Unassembled WGS sequence"/>
</dbReference>
<comment type="subcellular location">
    <subcellularLocation>
        <location evidence="1 9">Membrane</location>
        <topology evidence="1 9">Multi-pass membrane protein</topology>
    </subcellularLocation>
</comment>
<name>A0A397W8I9_9GLOM</name>
<dbReference type="Gene3D" id="1.10.3080.10">
    <property type="entry name" value="Clc chloride channel"/>
    <property type="match status" value="1"/>
</dbReference>
<evidence type="ECO:0000256" key="10">
    <source>
        <dbReference type="SAM" id="MobiDB-lite"/>
    </source>
</evidence>
<proteinExistence type="inferred from homology"/>
<dbReference type="OrthoDB" id="431497at2759"/>
<evidence type="ECO:0000256" key="4">
    <source>
        <dbReference type="ARBA" id="ARBA00022989"/>
    </source>
</evidence>
<evidence type="ECO:0000256" key="6">
    <source>
        <dbReference type="ARBA" id="ARBA00023136"/>
    </source>
</evidence>
<evidence type="ECO:0000313" key="13">
    <source>
        <dbReference type="Proteomes" id="UP000266673"/>
    </source>
</evidence>
<dbReference type="PANTHER" id="PTHR45711:SF6">
    <property type="entry name" value="CHLORIDE CHANNEL PROTEIN"/>
    <property type="match status" value="1"/>
</dbReference>
<evidence type="ECO:0000256" key="5">
    <source>
        <dbReference type="ARBA" id="ARBA00023065"/>
    </source>
</evidence>
<dbReference type="InterPro" id="IPR000644">
    <property type="entry name" value="CBS_dom"/>
</dbReference>
<comment type="caution">
    <text evidence="12">The sequence shown here is derived from an EMBL/GenBank/DDBJ whole genome shotgun (WGS) entry which is preliminary data.</text>
</comment>
<reference evidence="12 13" key="1">
    <citation type="submission" date="2018-06" db="EMBL/GenBank/DDBJ databases">
        <title>Comparative genomics reveals the genomic features of Rhizophagus irregularis, R. cerebriforme, R. diaphanum and Gigaspora rosea, and their symbiotic lifestyle signature.</title>
        <authorList>
            <person name="Morin E."/>
            <person name="San Clemente H."/>
            <person name="Chen E.C.H."/>
            <person name="De La Providencia I."/>
            <person name="Hainaut M."/>
            <person name="Kuo A."/>
            <person name="Kohler A."/>
            <person name="Murat C."/>
            <person name="Tang N."/>
            <person name="Roy S."/>
            <person name="Loubradou J."/>
            <person name="Henrissat B."/>
            <person name="Grigoriev I.V."/>
            <person name="Corradi N."/>
            <person name="Roux C."/>
            <person name="Martin F.M."/>
        </authorList>
    </citation>
    <scope>NUCLEOTIDE SEQUENCE [LARGE SCALE GENOMIC DNA]</scope>
    <source>
        <strain evidence="12 13">DAOM 194757</strain>
    </source>
</reference>
<evidence type="ECO:0000259" key="11">
    <source>
        <dbReference type="PROSITE" id="PS51371"/>
    </source>
</evidence>
<organism evidence="12 13">
    <name type="scientific">Gigaspora rosea</name>
    <dbReference type="NCBI Taxonomy" id="44941"/>
    <lineage>
        <taxon>Eukaryota</taxon>
        <taxon>Fungi</taxon>
        <taxon>Fungi incertae sedis</taxon>
        <taxon>Mucoromycota</taxon>
        <taxon>Glomeromycotina</taxon>
        <taxon>Glomeromycetes</taxon>
        <taxon>Diversisporales</taxon>
        <taxon>Gigasporaceae</taxon>
        <taxon>Gigaspora</taxon>
    </lineage>
</organism>
<dbReference type="SMART" id="SM00116">
    <property type="entry name" value="CBS"/>
    <property type="match status" value="2"/>
</dbReference>
<keyword evidence="13" id="KW-1185">Reference proteome</keyword>
<feature type="compositionally biased region" description="Basic and acidic residues" evidence="10">
    <location>
        <begin position="1"/>
        <end position="20"/>
    </location>
</feature>
<feature type="compositionally biased region" description="Polar residues" evidence="10">
    <location>
        <begin position="80"/>
        <end position="91"/>
    </location>
</feature>
<dbReference type="GO" id="GO:0005247">
    <property type="term" value="F:voltage-gated chloride channel activity"/>
    <property type="evidence" value="ECO:0007669"/>
    <property type="project" value="TreeGrafter"/>
</dbReference>
<dbReference type="AlphaFoldDB" id="A0A397W8I9"/>
<evidence type="ECO:0000256" key="7">
    <source>
        <dbReference type="ARBA" id="ARBA00023214"/>
    </source>
</evidence>
<protein>
    <recommendedName>
        <fullName evidence="9">Chloride channel protein</fullName>
    </recommendedName>
</protein>